<keyword evidence="1" id="KW-0732">Signal</keyword>
<name>A0ABS1KN43_9BACT</name>
<proteinExistence type="predicted"/>
<feature type="chain" id="PRO_5045637550" description="VCBS repeat-containing protein" evidence="1">
    <location>
        <begin position="20"/>
        <end position="310"/>
    </location>
</feature>
<dbReference type="EMBL" id="JAERRB010000001">
    <property type="protein sequence ID" value="MBL0740667.1"/>
    <property type="molecule type" value="Genomic_DNA"/>
</dbReference>
<protein>
    <recommendedName>
        <fullName evidence="4">VCBS repeat-containing protein</fullName>
    </recommendedName>
</protein>
<feature type="signal peptide" evidence="1">
    <location>
        <begin position="1"/>
        <end position="19"/>
    </location>
</feature>
<reference evidence="2 3" key="1">
    <citation type="submission" date="2021-01" db="EMBL/GenBank/DDBJ databases">
        <title>Chryseolinea sp. Jin1 Genome sequencing and assembly.</title>
        <authorList>
            <person name="Kim I."/>
        </authorList>
    </citation>
    <scope>NUCLEOTIDE SEQUENCE [LARGE SCALE GENOMIC DNA]</scope>
    <source>
        <strain evidence="2 3">Jin1</strain>
    </source>
</reference>
<comment type="caution">
    <text evidence="2">The sequence shown here is derived from an EMBL/GenBank/DDBJ whole genome shotgun (WGS) entry which is preliminary data.</text>
</comment>
<evidence type="ECO:0000313" key="3">
    <source>
        <dbReference type="Proteomes" id="UP000613030"/>
    </source>
</evidence>
<gene>
    <name evidence="2" type="ORF">JI741_05525</name>
</gene>
<dbReference type="Proteomes" id="UP000613030">
    <property type="component" value="Unassembled WGS sequence"/>
</dbReference>
<keyword evidence="3" id="KW-1185">Reference proteome</keyword>
<organism evidence="2 3">
    <name type="scientific">Chryseolinea lacunae</name>
    <dbReference type="NCBI Taxonomy" id="2801331"/>
    <lineage>
        <taxon>Bacteria</taxon>
        <taxon>Pseudomonadati</taxon>
        <taxon>Bacteroidota</taxon>
        <taxon>Cytophagia</taxon>
        <taxon>Cytophagales</taxon>
        <taxon>Fulvivirgaceae</taxon>
        <taxon>Chryseolinea</taxon>
    </lineage>
</organism>
<evidence type="ECO:0008006" key="4">
    <source>
        <dbReference type="Google" id="ProtNLM"/>
    </source>
</evidence>
<sequence length="310" mass="34400">MKNSFILLFLIVLVKPAGAQPAFGSKESFIPQNWTLLHEAVGDLNRDSLADVAMVVEYAGDALENERPRSLILLLRDKQSKLYSLAEQADHVVLDGQSGGTQGDPFASMEIKNNVLRLDFSGGSREQWTTTHRYRYAPEKYFRVIGATYKVTDGKVTTTYDYNLSNGNIIVTTKDSGNKANNKTTSRKHLLQPVNIRSFEPDAIWALLIPDFRKQVTTCVLQDAGLGDCFHLGFDCGDFGNAETFLDEASATLWQNLTSDSNGDVIANPAYRGKRFEITYITNTGTKCEPQGEDVYQLVIGFKLLAPAPR</sequence>
<dbReference type="RefSeq" id="WP_202007990.1">
    <property type="nucleotide sequence ID" value="NZ_JAERRB010000001.1"/>
</dbReference>
<evidence type="ECO:0000313" key="2">
    <source>
        <dbReference type="EMBL" id="MBL0740667.1"/>
    </source>
</evidence>
<accession>A0ABS1KN43</accession>
<evidence type="ECO:0000256" key="1">
    <source>
        <dbReference type="SAM" id="SignalP"/>
    </source>
</evidence>